<keyword evidence="3" id="KW-1185">Reference proteome</keyword>
<evidence type="ECO:0000256" key="1">
    <source>
        <dbReference type="SAM" id="MobiDB-lite"/>
    </source>
</evidence>
<protein>
    <submittedName>
        <fullName evidence="2">Uncharacterized protein</fullName>
    </submittedName>
</protein>
<feature type="compositionally biased region" description="Low complexity" evidence="1">
    <location>
        <begin position="139"/>
        <end position="157"/>
    </location>
</feature>
<sequence>MYEEIPLDVSAGYPPIIYPLAAQNGQFSKYPAPGQATGMASAGGHCRHSRSILCAPSIVRQRVVGDNTYSTGIVGVSDWRSRGNGDPGSDKWNGISSNGEGRGSGTRVRAMPVAKLRQQWQEQQEQQRQGRLPSRMEHQQLPAGRLQQQQQPVAGAGWHEESRGSRWYEEVCTVVRSTDGPSMGMAIADVTCTSASPMTLYGYAERGASSSPSRYPGFSLPKRDQSGTVTYMATFWGDASEGGATAPRRQSPSIADVASTTAAAVAAAAANISTLLATASSALGKRPISTGRGHRNHIPPPQQRKPIYAPDLGPAFESRMPIFRNVTNMRQVDRKGSRQPAAIAVAGALGPCTSGTCTVNPPFLLSGHGNFRDLDGAGAGHITDGAADGDPDCRSRISAHLPEQTRPSAERKSSAVNRKSSNDVCRGPLVYDMLNQVDMHMPDMRSQRPRSAAAVMGRSKRGLDEAPQTLDARYSTRAVKSASPLVAGCLSTLSPAAPPA</sequence>
<feature type="region of interest" description="Disordered" evidence="1">
    <location>
        <begin position="80"/>
        <end position="161"/>
    </location>
</feature>
<feature type="compositionally biased region" description="Low complexity" evidence="1">
    <location>
        <begin position="117"/>
        <end position="129"/>
    </location>
</feature>
<feature type="region of interest" description="Disordered" evidence="1">
    <location>
        <begin position="386"/>
        <end position="421"/>
    </location>
</feature>
<evidence type="ECO:0000313" key="2">
    <source>
        <dbReference type="EMBL" id="GIL89351.1"/>
    </source>
</evidence>
<organism evidence="2 3">
    <name type="scientific">Volvox reticuliferus</name>
    <dbReference type="NCBI Taxonomy" id="1737510"/>
    <lineage>
        <taxon>Eukaryota</taxon>
        <taxon>Viridiplantae</taxon>
        <taxon>Chlorophyta</taxon>
        <taxon>core chlorophytes</taxon>
        <taxon>Chlorophyceae</taxon>
        <taxon>CS clade</taxon>
        <taxon>Chlamydomonadales</taxon>
        <taxon>Volvocaceae</taxon>
        <taxon>Volvox</taxon>
    </lineage>
</organism>
<evidence type="ECO:0000313" key="3">
    <source>
        <dbReference type="Proteomes" id="UP000747110"/>
    </source>
</evidence>
<accession>A0A8J4CV06</accession>
<comment type="caution">
    <text evidence="2">The sequence shown here is derived from an EMBL/GenBank/DDBJ whole genome shotgun (WGS) entry which is preliminary data.</text>
</comment>
<gene>
    <name evidence="2" type="ORF">Vretifemale_17173</name>
</gene>
<dbReference type="Proteomes" id="UP000747110">
    <property type="component" value="Unassembled WGS sequence"/>
</dbReference>
<proteinExistence type="predicted"/>
<feature type="region of interest" description="Disordered" evidence="1">
    <location>
        <begin position="285"/>
        <end position="310"/>
    </location>
</feature>
<reference evidence="2" key="1">
    <citation type="journal article" date="2021" name="Proc. Natl. Acad. Sci. U.S.A.">
        <title>Three genomes in the algal genus Volvox reveal the fate of a haploid sex-determining region after a transition to homothallism.</title>
        <authorList>
            <person name="Yamamoto K."/>
            <person name="Hamaji T."/>
            <person name="Kawai-Toyooka H."/>
            <person name="Matsuzaki R."/>
            <person name="Takahashi F."/>
            <person name="Nishimura Y."/>
            <person name="Kawachi M."/>
            <person name="Noguchi H."/>
            <person name="Minakuchi Y."/>
            <person name="Umen J.G."/>
            <person name="Toyoda A."/>
            <person name="Nozaki H."/>
        </authorList>
    </citation>
    <scope>NUCLEOTIDE SEQUENCE</scope>
    <source>
        <strain evidence="2">NIES-3786</strain>
    </source>
</reference>
<dbReference type="EMBL" id="BNCP01000050">
    <property type="protein sequence ID" value="GIL89351.1"/>
    <property type="molecule type" value="Genomic_DNA"/>
</dbReference>
<name>A0A8J4CV06_9CHLO</name>
<dbReference type="AlphaFoldDB" id="A0A8J4CV06"/>